<dbReference type="SUPFAM" id="SSF55909">
    <property type="entry name" value="Pentein"/>
    <property type="match status" value="1"/>
</dbReference>
<dbReference type="PANTHER" id="PTHR31377">
    <property type="entry name" value="AGMATINE DEIMINASE-RELATED"/>
    <property type="match status" value="1"/>
</dbReference>
<reference evidence="2" key="1">
    <citation type="submission" date="2023-05" db="EMBL/GenBank/DDBJ databases">
        <title>[olsenella] sp. nov., isolated from a pig farm feces dump.</title>
        <authorList>
            <person name="Chang Y.-H."/>
        </authorList>
    </citation>
    <scope>NUCLEOTIDE SEQUENCE</scope>
    <source>
        <strain evidence="2">YH-ols2217</strain>
    </source>
</reference>
<dbReference type="Pfam" id="PF04371">
    <property type="entry name" value="PAD_porph"/>
    <property type="match status" value="1"/>
</dbReference>
<keyword evidence="1" id="KW-0378">Hydrolase</keyword>
<evidence type="ECO:0000313" key="3">
    <source>
        <dbReference type="Proteomes" id="UP001431693"/>
    </source>
</evidence>
<organism evidence="2 3">
    <name type="scientific">Kribbibacterium absianum</name>
    <dbReference type="NCBI Taxonomy" id="3044210"/>
    <lineage>
        <taxon>Bacteria</taxon>
        <taxon>Bacillati</taxon>
        <taxon>Actinomycetota</taxon>
        <taxon>Coriobacteriia</taxon>
        <taxon>Coriobacteriales</taxon>
        <taxon>Kribbibacteriaceae</taxon>
        <taxon>Kribbibacterium</taxon>
    </lineage>
</organism>
<name>A0ABT6ZKL7_9ACTN</name>
<dbReference type="EMBL" id="JASJEX010000002">
    <property type="protein sequence ID" value="MDJ1129354.1"/>
    <property type="molecule type" value="Genomic_DNA"/>
</dbReference>
<gene>
    <name evidence="2" type="ORF">QJ043_04585</name>
</gene>
<dbReference type="RefSeq" id="WP_283713570.1">
    <property type="nucleotide sequence ID" value="NZ_JASJEW010000005.1"/>
</dbReference>
<dbReference type="Gene3D" id="3.75.10.10">
    <property type="entry name" value="L-arginine/glycine Amidinotransferase, Chain A"/>
    <property type="match status" value="1"/>
</dbReference>
<accession>A0ABT6ZKL7</accession>
<proteinExistence type="predicted"/>
<dbReference type="Proteomes" id="UP001431693">
    <property type="component" value="Unassembled WGS sequence"/>
</dbReference>
<comment type="caution">
    <text evidence="2">The sequence shown here is derived from an EMBL/GenBank/DDBJ whole genome shotgun (WGS) entry which is preliminary data.</text>
</comment>
<dbReference type="InterPro" id="IPR007466">
    <property type="entry name" value="Peptidyl-Arg-deiminase_porph"/>
</dbReference>
<sequence length="467" mass="51396">MKKRMAAEWEPAVGVLVAWPASLPQALLVKLTNDTNVHFLCADEDATAEAAETLSQMGANLENVSYLIVPKGDDSTWPRDWGPQPLFDEDGNYYVIGPRYVLSTPFCGTEHEPELFCAPWGEERTPLSQFEGDTSDDLAAEAIARQLRLGYIKAPFAFTGGNVLNDGVNTILSTEVLIAENRFQGQSPEAYFTNVAKATGMTNYIVLSDYEHFSLNHVDCFLKPLDERRLLVVRPPKDHELYPVYQDIVENEIPRCTNSYGDPWEVVPVDSGVVRSGEGIAAYVNSLILNDCVYVPMYGIPEDERALQQWRDAMPGYDVQGFTFEVADEPFAYNPDGLYGEVGWDPGDVLHCRTRAIWDPQMLHVDVPGPVGTPGAEGPVTVVANIHAYSARPLVAEKTNLCWRVSGGEFQAVPLKPGSAHDQYAADIPAQPAGTTVEYYVECGDESGRVNTSPHGAPKQFLSYVVA</sequence>
<evidence type="ECO:0000256" key="1">
    <source>
        <dbReference type="ARBA" id="ARBA00022801"/>
    </source>
</evidence>
<keyword evidence="3" id="KW-1185">Reference proteome</keyword>
<evidence type="ECO:0000313" key="2">
    <source>
        <dbReference type="EMBL" id="MDJ1129354.1"/>
    </source>
</evidence>
<dbReference type="PANTHER" id="PTHR31377:SF0">
    <property type="entry name" value="AGMATINE DEIMINASE-RELATED"/>
    <property type="match status" value="1"/>
</dbReference>
<protein>
    <submittedName>
        <fullName evidence="2">Agmatine deiminase family protein</fullName>
    </submittedName>
</protein>